<dbReference type="InterPro" id="IPR014464">
    <property type="entry name" value="CvfB_fam"/>
</dbReference>
<protein>
    <recommendedName>
        <fullName evidence="6">GntR family transcriptional regulator</fullName>
    </recommendedName>
</protein>
<evidence type="ECO:0008006" key="6">
    <source>
        <dbReference type="Google" id="ProtNLM"/>
    </source>
</evidence>
<dbReference type="EMBL" id="MDLC01000013">
    <property type="protein sequence ID" value="ODS24106.1"/>
    <property type="molecule type" value="Genomic_DNA"/>
</dbReference>
<name>A0A1D2QR96_9GAMM</name>
<dbReference type="Pfam" id="PF17783">
    <property type="entry name" value="WHD_CvfB"/>
    <property type="match status" value="1"/>
</dbReference>
<evidence type="ECO:0000256" key="1">
    <source>
        <dbReference type="PIRNR" id="PIRNR012524"/>
    </source>
</evidence>
<feature type="domain" description="Conserved virulence factor B first S1" evidence="2">
    <location>
        <begin position="6"/>
        <end position="61"/>
    </location>
</feature>
<dbReference type="InterPro" id="IPR039566">
    <property type="entry name" value="CvfB_S1_st"/>
</dbReference>
<evidence type="ECO:0000313" key="4">
    <source>
        <dbReference type="EMBL" id="ODS24106.1"/>
    </source>
</evidence>
<dbReference type="InterPro" id="IPR012340">
    <property type="entry name" value="NA-bd_OB-fold"/>
</dbReference>
<dbReference type="Gene3D" id="1.10.10.10">
    <property type="entry name" value="Winged helix-like DNA-binding domain superfamily/Winged helix DNA-binding domain"/>
    <property type="match status" value="1"/>
</dbReference>
<dbReference type="AlphaFoldDB" id="A0A1D2QR96"/>
<gene>
    <name evidence="4" type="ORF">AB835_05075</name>
</gene>
<proteinExistence type="inferred from homology"/>
<organism evidence="4 5">
    <name type="scientific">Candidatus Endobugula sertula</name>
    <name type="common">Bugula neritina bacterial symbiont</name>
    <dbReference type="NCBI Taxonomy" id="62101"/>
    <lineage>
        <taxon>Bacteria</taxon>
        <taxon>Pseudomonadati</taxon>
        <taxon>Pseudomonadota</taxon>
        <taxon>Gammaproteobacteria</taxon>
        <taxon>Cellvibrionales</taxon>
        <taxon>Cellvibrionaceae</taxon>
        <taxon>Candidatus Endobugula</taxon>
    </lineage>
</organism>
<comment type="caution">
    <text evidence="4">The sequence shown here is derived from an EMBL/GenBank/DDBJ whole genome shotgun (WGS) entry which is preliminary data.</text>
</comment>
<dbReference type="PIRSF" id="PIRSF012524">
    <property type="entry name" value="YitL_S1"/>
    <property type="match status" value="1"/>
</dbReference>
<dbReference type="InterPro" id="IPR040764">
    <property type="entry name" value="CvfB_WH"/>
</dbReference>
<dbReference type="PANTHER" id="PTHR37296">
    <property type="entry name" value="CONSERVED VIRULENCE FACTOR B"/>
    <property type="match status" value="1"/>
</dbReference>
<evidence type="ECO:0000313" key="5">
    <source>
        <dbReference type="Proteomes" id="UP000242502"/>
    </source>
</evidence>
<dbReference type="Gene3D" id="2.40.50.140">
    <property type="entry name" value="Nucleic acid-binding proteins"/>
    <property type="match status" value="1"/>
</dbReference>
<comment type="similarity">
    <text evidence="1">Belongs to the CvfB family.</text>
</comment>
<evidence type="ECO:0000259" key="2">
    <source>
        <dbReference type="Pfam" id="PF13509"/>
    </source>
</evidence>
<sequence>MPRIDQTNIMVVTEVSSKGVFVDGKEYGALFLREAPRNLRKGSEVKAFIYQDAANKVVATSKTPCVEVGQCAYLKVLTTSQHGAFLDWGVPKNLLLPYSEQAYPVKEGSSYVVYVHINPDSGRVVASTKLHHYLEENHDYLQIGDAVDLLIAAKSDLGFKAVINDRQLGLIYHSDLSHPLSFGSKIKGWVKGIRYDGKVDLSIHTLDKQTRDQLEMRILKALQQSNGRMGLSDKSSPEVIFRMFNVSKKNFKRALGRLYKQRLINIEAEFIELVD</sequence>
<reference evidence="4 5" key="1">
    <citation type="journal article" date="2016" name="Appl. Environ. Microbiol.">
        <title>Lack of Overt Genome Reduction in the Bryostatin-Producing Bryozoan Symbiont "Candidatus Endobugula sertula".</title>
        <authorList>
            <person name="Miller I.J."/>
            <person name="Vanee N."/>
            <person name="Fong S.S."/>
            <person name="Lim-Fong G.E."/>
            <person name="Kwan J.C."/>
        </authorList>
    </citation>
    <scope>NUCLEOTIDE SEQUENCE [LARGE SCALE GENOMIC DNA]</scope>
    <source>
        <strain evidence="4">AB1-4</strain>
    </source>
</reference>
<dbReference type="Proteomes" id="UP000242502">
    <property type="component" value="Unassembled WGS sequence"/>
</dbReference>
<accession>A0A1D2QR96</accession>
<feature type="domain" description="Conserved virulence factor B-like winged helix" evidence="3">
    <location>
        <begin position="217"/>
        <end position="273"/>
    </location>
</feature>
<evidence type="ECO:0000259" key="3">
    <source>
        <dbReference type="Pfam" id="PF17783"/>
    </source>
</evidence>
<dbReference type="STRING" id="62101.AB835_05075"/>
<dbReference type="InterPro" id="IPR036388">
    <property type="entry name" value="WH-like_DNA-bd_sf"/>
</dbReference>
<dbReference type="Pfam" id="PF13509">
    <property type="entry name" value="S1_2"/>
    <property type="match status" value="1"/>
</dbReference>
<dbReference type="PANTHER" id="PTHR37296:SF1">
    <property type="entry name" value="CONSERVED VIRULENCE FACTOR B"/>
    <property type="match status" value="1"/>
</dbReference>